<reference evidence="4" key="1">
    <citation type="submission" date="2016-01" db="EMBL/GenBank/DDBJ databases">
        <authorList>
            <person name="Mcilroy J.S."/>
            <person name="Karst M S."/>
            <person name="Albertsen M."/>
        </authorList>
    </citation>
    <scope>NUCLEOTIDE SEQUENCE</scope>
    <source>
        <strain evidence="4">Cfx-K</strain>
    </source>
</reference>
<name>A0A160T0Z3_9CHLR</name>
<dbReference type="InterPro" id="IPR036513">
    <property type="entry name" value="STAS_dom_sf"/>
</dbReference>
<dbReference type="Pfam" id="PF01740">
    <property type="entry name" value="STAS"/>
    <property type="match status" value="1"/>
</dbReference>
<gene>
    <name evidence="4" type="primary">rsbV</name>
    <name evidence="4" type="ORF">CFX0092_A1234</name>
</gene>
<dbReference type="InterPro" id="IPR002645">
    <property type="entry name" value="STAS_dom"/>
</dbReference>
<evidence type="ECO:0000313" key="4">
    <source>
        <dbReference type="EMBL" id="CUS03112.2"/>
    </source>
</evidence>
<protein>
    <recommendedName>
        <fullName evidence="2">Anti-sigma factor antagonist</fullName>
    </recommendedName>
</protein>
<accession>A0A160T0Z3</accession>
<dbReference type="AlphaFoldDB" id="A0A160T0Z3"/>
<feature type="domain" description="STAS" evidence="3">
    <location>
        <begin position="11"/>
        <end position="111"/>
    </location>
</feature>
<dbReference type="InterPro" id="IPR003658">
    <property type="entry name" value="Anti-sigma_ant"/>
</dbReference>
<comment type="similarity">
    <text evidence="1 2">Belongs to the anti-sigma-factor antagonist family.</text>
</comment>
<dbReference type="KEGG" id="pbf:CFX0092_A1234"/>
<dbReference type="Gene3D" id="3.30.750.24">
    <property type="entry name" value="STAS domain"/>
    <property type="match status" value="1"/>
</dbReference>
<dbReference type="NCBIfam" id="TIGR00377">
    <property type="entry name" value="ant_ant_sig"/>
    <property type="match status" value="1"/>
</dbReference>
<evidence type="ECO:0000256" key="1">
    <source>
        <dbReference type="ARBA" id="ARBA00009013"/>
    </source>
</evidence>
<dbReference type="PANTHER" id="PTHR33495:SF2">
    <property type="entry name" value="ANTI-SIGMA FACTOR ANTAGONIST TM_1081-RELATED"/>
    <property type="match status" value="1"/>
</dbReference>
<dbReference type="RefSeq" id="WP_095042650.1">
    <property type="nucleotide sequence ID" value="NZ_LN890655.1"/>
</dbReference>
<dbReference type="GO" id="GO:0043856">
    <property type="term" value="F:anti-sigma factor antagonist activity"/>
    <property type="evidence" value="ECO:0007669"/>
    <property type="project" value="InterPro"/>
</dbReference>
<evidence type="ECO:0000313" key="5">
    <source>
        <dbReference type="Proteomes" id="UP000215027"/>
    </source>
</evidence>
<dbReference type="SUPFAM" id="SSF52091">
    <property type="entry name" value="SpoIIaa-like"/>
    <property type="match status" value="1"/>
</dbReference>
<evidence type="ECO:0000259" key="3">
    <source>
        <dbReference type="PROSITE" id="PS50801"/>
    </source>
</evidence>
<sequence>MSVWQEKLPHDVWMIGVSGRLDQTLNPKLEETLDALLEDGHYHLVVDLSETTYINSGGLRCLVSAWRRAKANEGSLALCGLNDRLQEIFAMVGFDKVFQIHTDCAEARTRVRPQPRP</sequence>
<keyword evidence="5" id="KW-1185">Reference proteome</keyword>
<dbReference type="CDD" id="cd07043">
    <property type="entry name" value="STAS_anti-anti-sigma_factors"/>
    <property type="match status" value="1"/>
</dbReference>
<dbReference type="OrthoDB" id="163538at2"/>
<dbReference type="PANTHER" id="PTHR33495">
    <property type="entry name" value="ANTI-SIGMA FACTOR ANTAGONIST TM_1081-RELATED-RELATED"/>
    <property type="match status" value="1"/>
</dbReference>
<dbReference type="PROSITE" id="PS50801">
    <property type="entry name" value="STAS"/>
    <property type="match status" value="1"/>
</dbReference>
<proteinExistence type="inferred from homology"/>
<dbReference type="Proteomes" id="UP000215027">
    <property type="component" value="Chromosome I"/>
</dbReference>
<dbReference type="EMBL" id="LN890655">
    <property type="protein sequence ID" value="CUS03112.2"/>
    <property type="molecule type" value="Genomic_DNA"/>
</dbReference>
<organism evidence="4 5">
    <name type="scientific">Candidatus Promineifilum breve</name>
    <dbReference type="NCBI Taxonomy" id="1806508"/>
    <lineage>
        <taxon>Bacteria</taxon>
        <taxon>Bacillati</taxon>
        <taxon>Chloroflexota</taxon>
        <taxon>Ardenticatenia</taxon>
        <taxon>Candidatus Promineifilales</taxon>
        <taxon>Candidatus Promineifilaceae</taxon>
        <taxon>Candidatus Promineifilum</taxon>
    </lineage>
</organism>
<evidence type="ECO:0000256" key="2">
    <source>
        <dbReference type="RuleBase" id="RU003749"/>
    </source>
</evidence>